<evidence type="ECO:0000256" key="1">
    <source>
        <dbReference type="SAM" id="Phobius"/>
    </source>
</evidence>
<gene>
    <name evidence="2" type="ORF">NCTC11370_01722</name>
</gene>
<keyword evidence="1" id="KW-0812">Transmembrane</keyword>
<feature type="transmembrane region" description="Helical" evidence="1">
    <location>
        <begin position="130"/>
        <end position="148"/>
    </location>
</feature>
<accession>A0A377GA61</accession>
<keyword evidence="1" id="KW-0472">Membrane</keyword>
<sequence length="186" mass="21685">MHNPNQQNQNPFDKLASEMVLEIFNTCNKNQRSILTPKDMTSVALSCKRFNSLSGNANCIFSPHKYKKVRKKASDYHAYKEKKINQLRNEQKLQHEKNASFFWNKTIRNVVACGMGVLLASILAFKLDMYYSNFLLTSFFFSLIALLVKEFLEDYSKGPLDRSRVRKIPHQFFEDEIAFQEVSLNL</sequence>
<proteinExistence type="predicted"/>
<keyword evidence="3" id="KW-1185">Reference proteome</keyword>
<dbReference type="EMBL" id="UGGT01000001">
    <property type="protein sequence ID" value="STO21653.1"/>
    <property type="molecule type" value="Genomic_DNA"/>
</dbReference>
<name>A0A377GA61_9GAMM</name>
<dbReference type="GeneID" id="93291718"/>
<feature type="transmembrane region" description="Helical" evidence="1">
    <location>
        <begin position="106"/>
        <end position="124"/>
    </location>
</feature>
<dbReference type="OrthoDB" id="5652781at2"/>
<dbReference type="RefSeq" id="WP_010653923.1">
    <property type="nucleotide sequence ID" value="NZ_JAPHOO010000001.1"/>
</dbReference>
<dbReference type="Proteomes" id="UP000254554">
    <property type="component" value="Unassembled WGS sequence"/>
</dbReference>
<evidence type="ECO:0000313" key="3">
    <source>
        <dbReference type="Proteomes" id="UP000254554"/>
    </source>
</evidence>
<evidence type="ECO:0008006" key="4">
    <source>
        <dbReference type="Google" id="ProtNLM"/>
    </source>
</evidence>
<reference evidence="2 3" key="1">
    <citation type="submission" date="2018-06" db="EMBL/GenBank/DDBJ databases">
        <authorList>
            <consortium name="Pathogen Informatics"/>
            <person name="Doyle S."/>
        </authorList>
    </citation>
    <scope>NUCLEOTIDE SEQUENCE [LARGE SCALE GENOMIC DNA]</scope>
    <source>
        <strain evidence="2 3">NCTC11370</strain>
    </source>
</reference>
<dbReference type="AlphaFoldDB" id="A0A377GA61"/>
<evidence type="ECO:0000313" key="2">
    <source>
        <dbReference type="EMBL" id="STO21653.1"/>
    </source>
</evidence>
<keyword evidence="1" id="KW-1133">Transmembrane helix</keyword>
<organism evidence="2 3">
    <name type="scientific">Fluoribacter dumoffii</name>
    <dbReference type="NCBI Taxonomy" id="463"/>
    <lineage>
        <taxon>Bacteria</taxon>
        <taxon>Pseudomonadati</taxon>
        <taxon>Pseudomonadota</taxon>
        <taxon>Gammaproteobacteria</taxon>
        <taxon>Legionellales</taxon>
        <taxon>Legionellaceae</taxon>
        <taxon>Fluoribacter</taxon>
    </lineage>
</organism>
<protein>
    <recommendedName>
        <fullName evidence="4">F-box domain-containing protein</fullName>
    </recommendedName>
</protein>